<proteinExistence type="inferred from homology"/>
<protein>
    <recommendedName>
        <fullName evidence="4">S-methyl-5-thioribose kinase</fullName>
        <ecNumber evidence="4">2.7.1.100</ecNumber>
    </recommendedName>
</protein>
<keyword evidence="5" id="KW-0808">Transferase</keyword>
<feature type="domain" description="Aminoglycoside phosphotransferase" evidence="10">
    <location>
        <begin position="435"/>
        <end position="521"/>
    </location>
</feature>
<dbReference type="Pfam" id="PF01636">
    <property type="entry name" value="APH"/>
    <property type="match status" value="1"/>
</dbReference>
<dbReference type="SUPFAM" id="SSF56112">
    <property type="entry name" value="Protein kinase-like (PK-like)"/>
    <property type="match status" value="1"/>
</dbReference>
<keyword evidence="6" id="KW-0547">Nucleotide-binding</keyword>
<dbReference type="NCBIfam" id="TIGR00512">
    <property type="entry name" value="salvage_mtnA"/>
    <property type="match status" value="1"/>
</dbReference>
<evidence type="ECO:0000256" key="3">
    <source>
        <dbReference type="ARBA" id="ARBA00011738"/>
    </source>
</evidence>
<evidence type="ECO:0000256" key="6">
    <source>
        <dbReference type="ARBA" id="ARBA00022741"/>
    </source>
</evidence>
<dbReference type="InterPro" id="IPR011559">
    <property type="entry name" value="Initiation_fac_2B_a/b/d"/>
</dbReference>
<dbReference type="NCBIfam" id="NF004326">
    <property type="entry name" value="PRK05720.1"/>
    <property type="match status" value="1"/>
</dbReference>
<evidence type="ECO:0000256" key="4">
    <source>
        <dbReference type="ARBA" id="ARBA00012128"/>
    </source>
</evidence>
<keyword evidence="8" id="KW-0067">ATP-binding</keyword>
<evidence type="ECO:0000259" key="10">
    <source>
        <dbReference type="Pfam" id="PF01636"/>
    </source>
</evidence>
<dbReference type="SUPFAM" id="SSF100950">
    <property type="entry name" value="NagB/RpiA/CoA transferase-like"/>
    <property type="match status" value="1"/>
</dbReference>
<dbReference type="InterPro" id="IPR000649">
    <property type="entry name" value="IF-2B-related"/>
</dbReference>
<keyword evidence="7" id="KW-0418">Kinase</keyword>
<evidence type="ECO:0000256" key="1">
    <source>
        <dbReference type="ARBA" id="ARBA00007251"/>
    </source>
</evidence>
<accession>A0ABQ7G1N9</accession>
<evidence type="ECO:0000256" key="7">
    <source>
        <dbReference type="ARBA" id="ARBA00022777"/>
    </source>
</evidence>
<evidence type="ECO:0000256" key="8">
    <source>
        <dbReference type="ARBA" id="ARBA00022840"/>
    </source>
</evidence>
<evidence type="ECO:0000256" key="9">
    <source>
        <dbReference type="RuleBase" id="RU003814"/>
    </source>
</evidence>
<dbReference type="PANTHER" id="PTHR34273">
    <property type="entry name" value="METHYLTHIORIBOSE KINASE"/>
    <property type="match status" value="1"/>
</dbReference>
<dbReference type="InterPro" id="IPR042529">
    <property type="entry name" value="IF_2B-like_C"/>
</dbReference>
<sequence length="682" mass="73797">MGAHGASALMAVAQARGRISNSSDKLCVLTHCNTGSLATSGYGTALGVIRALHEQGKLEHAYCTETRPYNQGARLTAFELMHDGLPATLVCDSAAAYLMASGKVDAVVVGADRVVATGDTANKIGTYMLAIVAAQHNVPFFVAAPVTTLDPALANGSQIVIEARPSEEITHFRGTRVVDERVQVWNPSFDVTPASLIAGIITEKGLVPKSGTHFEVAKFVRQHDSARAVPAPLPLADGVIPEEGSAAAEAAASGFYALDLETVKDYVAARPNLCKHVGPESSKATWGVREVGDGNINFVFIVEGPSGGVAIKQSLPYIRCVGESWPLTQDRMRLEGAALADEALHTPQHVPALYSYDATMALIVMQYIVPPAIILRKGLCPCVVVPGCGCPSVSMLGHVCPFIVVAGCVRPWRRRRVVEFTNPEMCELTEAVIFTEPYIPHPNNKHTSPQLDADVATLQADVEAKAAICDLKRKFHSKTDALLHGDLHTGSIMIDHTGVWMIDPEFAMYGPMGFDVGKFHANLMLMLFATHGHERTKLAQKQQYVEQREWLSKCLVDTWTGFEQKFLDLWNKHAAKEAQENTASPQVLAGGSAAQGMDVLRLYQATFMEDLWADTVRFAGAVMIRRLVGIAHVADMNTIEDADVRAGCERRALRFGRELLVHPSKFRDITSIRDMAVAAAAS</sequence>
<evidence type="ECO:0000256" key="5">
    <source>
        <dbReference type="ARBA" id="ARBA00022679"/>
    </source>
</evidence>
<comment type="caution">
    <text evidence="11">The sequence shown here is derived from an EMBL/GenBank/DDBJ whole genome shotgun (WGS) entry which is preliminary data.</text>
</comment>
<dbReference type="InterPro" id="IPR005251">
    <property type="entry name" value="IF-M1Pi"/>
</dbReference>
<comment type="similarity">
    <text evidence="2">Belongs to the methylthioribose kinase family.</text>
</comment>
<dbReference type="EC" id="2.7.1.100" evidence="4"/>
<dbReference type="InterPro" id="IPR037171">
    <property type="entry name" value="NagB/RpiA_transferase-like"/>
</dbReference>
<dbReference type="Proteomes" id="UP000815325">
    <property type="component" value="Unassembled WGS sequence"/>
</dbReference>
<dbReference type="Gene3D" id="3.30.200.20">
    <property type="entry name" value="Phosphorylase Kinase, domain 1"/>
    <property type="match status" value="1"/>
</dbReference>
<comment type="similarity">
    <text evidence="1 9">Belongs to the eIF-2B alpha/beta/delta subunits family.</text>
</comment>
<dbReference type="Gene3D" id="3.90.1200.10">
    <property type="match status" value="1"/>
</dbReference>
<dbReference type="PANTHER" id="PTHR34273:SF2">
    <property type="entry name" value="METHYLTHIORIBOSE KINASE"/>
    <property type="match status" value="1"/>
</dbReference>
<dbReference type="InterPro" id="IPR002575">
    <property type="entry name" value="Aminoglycoside_PTrfase"/>
</dbReference>
<organism evidence="11 12">
    <name type="scientific">Dunaliella salina</name>
    <name type="common">Green alga</name>
    <name type="synonym">Protococcus salinus</name>
    <dbReference type="NCBI Taxonomy" id="3046"/>
    <lineage>
        <taxon>Eukaryota</taxon>
        <taxon>Viridiplantae</taxon>
        <taxon>Chlorophyta</taxon>
        <taxon>core chlorophytes</taxon>
        <taxon>Chlorophyceae</taxon>
        <taxon>CS clade</taxon>
        <taxon>Chlamydomonadales</taxon>
        <taxon>Dunaliellaceae</taxon>
        <taxon>Dunaliella</taxon>
    </lineage>
</organism>
<evidence type="ECO:0000313" key="11">
    <source>
        <dbReference type="EMBL" id="KAF5828523.1"/>
    </source>
</evidence>
<dbReference type="NCBIfam" id="TIGR00524">
    <property type="entry name" value="eIF-2B_rel"/>
    <property type="match status" value="1"/>
</dbReference>
<keyword evidence="12" id="KW-1185">Reference proteome</keyword>
<dbReference type="Pfam" id="PF01008">
    <property type="entry name" value="IF-2B"/>
    <property type="match status" value="1"/>
</dbReference>
<reference evidence="11" key="1">
    <citation type="submission" date="2017-08" db="EMBL/GenBank/DDBJ databases">
        <authorList>
            <person name="Polle J.E."/>
            <person name="Barry K."/>
            <person name="Cushman J."/>
            <person name="Schmutz J."/>
            <person name="Tran D."/>
            <person name="Hathwaick L.T."/>
            <person name="Yim W.C."/>
            <person name="Jenkins J."/>
            <person name="Mckie-Krisberg Z.M."/>
            <person name="Prochnik S."/>
            <person name="Lindquist E."/>
            <person name="Dockter R.B."/>
            <person name="Adam C."/>
            <person name="Molina H."/>
            <person name="Bunkerborg J."/>
            <person name="Jin E."/>
            <person name="Buchheim M."/>
            <person name="Magnuson J."/>
        </authorList>
    </citation>
    <scope>NUCLEOTIDE SEQUENCE</scope>
    <source>
        <strain evidence="11">CCAP 19/18</strain>
    </source>
</reference>
<dbReference type="Gene3D" id="3.40.50.10470">
    <property type="entry name" value="Translation initiation factor eif-2b, domain 2"/>
    <property type="match status" value="1"/>
</dbReference>
<gene>
    <name evidence="11" type="ORF">DUNSADRAFT_17481</name>
</gene>
<comment type="subunit">
    <text evidence="3">Homodimer.</text>
</comment>
<evidence type="ECO:0000313" key="12">
    <source>
        <dbReference type="Proteomes" id="UP000815325"/>
    </source>
</evidence>
<dbReference type="InterPro" id="IPR009212">
    <property type="entry name" value="Methylthioribose_kinase"/>
</dbReference>
<dbReference type="InterPro" id="IPR011009">
    <property type="entry name" value="Kinase-like_dom_sf"/>
</dbReference>
<dbReference type="NCBIfam" id="TIGR01767">
    <property type="entry name" value="MTRK"/>
    <property type="match status" value="1"/>
</dbReference>
<name>A0ABQ7G1N9_DUNSA</name>
<dbReference type="EMBL" id="MU070291">
    <property type="protein sequence ID" value="KAF5828523.1"/>
    <property type="molecule type" value="Genomic_DNA"/>
</dbReference>
<evidence type="ECO:0000256" key="2">
    <source>
        <dbReference type="ARBA" id="ARBA00010165"/>
    </source>
</evidence>